<keyword evidence="3" id="KW-1185">Reference proteome</keyword>
<gene>
    <name evidence="2" type="ORF">HB662_21130</name>
</gene>
<dbReference type="Proteomes" id="UP000765160">
    <property type="component" value="Unassembled WGS sequence"/>
</dbReference>
<feature type="coiled-coil region" evidence="1">
    <location>
        <begin position="21"/>
        <end position="55"/>
    </location>
</feature>
<evidence type="ECO:0000313" key="3">
    <source>
        <dbReference type="Proteomes" id="UP000765160"/>
    </source>
</evidence>
<accession>A0ABX1F4V6</accession>
<proteinExistence type="predicted"/>
<sequence>MTEQPRKCRPLAAEELDQVALQQMLGQASAASEMMQQYKDRLNQLMAQIRAQMQAR</sequence>
<evidence type="ECO:0000256" key="1">
    <source>
        <dbReference type="SAM" id="Coils"/>
    </source>
</evidence>
<dbReference type="RefSeq" id="WP_168052469.1">
    <property type="nucleotide sequence ID" value="NZ_JAATJR010000006.1"/>
</dbReference>
<evidence type="ECO:0000313" key="2">
    <source>
        <dbReference type="EMBL" id="NKE47294.1"/>
    </source>
</evidence>
<organism evidence="2 3">
    <name type="scientific">Falsiroseomonas frigidaquae</name>
    <dbReference type="NCBI Taxonomy" id="487318"/>
    <lineage>
        <taxon>Bacteria</taxon>
        <taxon>Pseudomonadati</taxon>
        <taxon>Pseudomonadota</taxon>
        <taxon>Alphaproteobacteria</taxon>
        <taxon>Acetobacterales</taxon>
        <taxon>Roseomonadaceae</taxon>
        <taxon>Falsiroseomonas</taxon>
    </lineage>
</organism>
<dbReference type="EMBL" id="JAAVTX010000006">
    <property type="protein sequence ID" value="NKE47294.1"/>
    <property type="molecule type" value="Genomic_DNA"/>
</dbReference>
<reference evidence="2 3" key="1">
    <citation type="submission" date="2020-03" db="EMBL/GenBank/DDBJ databases">
        <title>Roseomonas selenitidurans sp. nov. isolated from soil.</title>
        <authorList>
            <person name="Liu H."/>
        </authorList>
    </citation>
    <scope>NUCLEOTIDE SEQUENCE [LARGE SCALE GENOMIC DNA]</scope>
    <source>
        <strain evidence="2 3">JCM 15073</strain>
    </source>
</reference>
<comment type="caution">
    <text evidence="2">The sequence shown here is derived from an EMBL/GenBank/DDBJ whole genome shotgun (WGS) entry which is preliminary data.</text>
</comment>
<name>A0ABX1F4V6_9PROT</name>
<protein>
    <submittedName>
        <fullName evidence="2">Uncharacterized protein</fullName>
    </submittedName>
</protein>
<keyword evidence="1" id="KW-0175">Coiled coil</keyword>